<dbReference type="InterPro" id="IPR015915">
    <property type="entry name" value="Kelch-typ_b-propeller"/>
</dbReference>
<dbReference type="InterPro" id="IPR052637">
    <property type="entry name" value="KLHDC3-like"/>
</dbReference>
<dbReference type="Pfam" id="PF01344">
    <property type="entry name" value="Kelch_1"/>
    <property type="match status" value="2"/>
</dbReference>
<reference evidence="1 2" key="1">
    <citation type="submission" date="2019-06" db="EMBL/GenBank/DDBJ databases">
        <title>A distant relative of Phikzvirus genus phages from a therapeutic phage collection.</title>
        <authorList>
            <person name="Hejnowicz M.S."/>
            <person name="Dabrowski K."/>
            <person name="Gawor J."/>
            <person name="Weber-Dabrowska B."/>
            <person name="Gromadka R."/>
            <person name="Lobocka M.B."/>
        </authorList>
    </citation>
    <scope>NUCLEOTIDE SEQUENCE [LARGE SCALE GENOMIC DNA]</scope>
</reference>
<dbReference type="EMBL" id="MN103543">
    <property type="protein sequence ID" value="QEM42106.1"/>
    <property type="molecule type" value="Genomic_DNA"/>
</dbReference>
<organism evidence="1 2">
    <name type="scientific">Pseudomonas phage vB_PaeM_PS119XW</name>
    <dbReference type="NCBI Taxonomy" id="2601632"/>
    <lineage>
        <taxon>Viruses</taxon>
        <taxon>Duplodnaviria</taxon>
        <taxon>Heunggongvirae</taxon>
        <taxon>Uroviricota</taxon>
        <taxon>Caudoviricetes</taxon>
        <taxon>Chimalliviridae</taxon>
        <taxon>Pawinskivirus</taxon>
        <taxon>Pawinskivirus PS119XW</taxon>
    </lineage>
</organism>
<dbReference type="PANTHER" id="PTHR46461">
    <property type="entry name" value="KELCH DOMAIN-CONTAINING PROTEIN 3"/>
    <property type="match status" value="1"/>
</dbReference>
<dbReference type="PANTHER" id="PTHR46461:SF2">
    <property type="entry name" value="ATTRACTIN"/>
    <property type="match status" value="1"/>
</dbReference>
<dbReference type="SUPFAM" id="SSF117281">
    <property type="entry name" value="Kelch motif"/>
    <property type="match status" value="2"/>
</dbReference>
<evidence type="ECO:0000313" key="2">
    <source>
        <dbReference type="Proteomes" id="UP000322144"/>
    </source>
</evidence>
<evidence type="ECO:0008006" key="3">
    <source>
        <dbReference type="Google" id="ProtNLM"/>
    </source>
</evidence>
<sequence length="312" mass="34455">MFEVLLGIGEYKSKQGWVQLQGPDVGRNQSTSVVVGDKLYIFGGRRATTNAFNTVSVYDFIADEWKELPAGANVNLRAAGGLVGNKFYVFGGYTGSADTNTMVEFTIDGETITPVTRSNGGLAVRNSHCMSAIDNKVYLFGGNGAQGIMYEFKSYNTDNFTVANLTPPYQIRYASLTSHDRRLYTLGGYETANTSVASFRSYNVDNNTWTAHKNGLVNRNRHSAVALNNKIYVFGGQSGTSSTPNTINNDHIFSVYDIETDTWSNIILPPGKMPPTRFYANMEVYDGKIYLSGGYTNGVYHNDLWVYDPENP</sequence>
<dbReference type="Proteomes" id="UP000322144">
    <property type="component" value="Segment"/>
</dbReference>
<dbReference type="GeneID" id="77936745"/>
<name>A0A5C1K815_9CAUD</name>
<dbReference type="InterPro" id="IPR006652">
    <property type="entry name" value="Kelch_1"/>
</dbReference>
<dbReference type="KEGG" id="vg:77936745"/>
<dbReference type="RefSeq" id="YP_010661117.1">
    <property type="nucleotide sequence ID" value="NC_070882.1"/>
</dbReference>
<accession>A0A5C1K815</accession>
<dbReference type="GO" id="GO:0003682">
    <property type="term" value="F:chromatin binding"/>
    <property type="evidence" value="ECO:0007669"/>
    <property type="project" value="InterPro"/>
</dbReference>
<proteinExistence type="predicted"/>
<dbReference type="Gene3D" id="2.120.10.80">
    <property type="entry name" value="Kelch-type beta propeller"/>
    <property type="match status" value="2"/>
</dbReference>
<keyword evidence="2" id="KW-1185">Reference proteome</keyword>
<dbReference type="SMART" id="SM00612">
    <property type="entry name" value="Kelch"/>
    <property type="match status" value="3"/>
</dbReference>
<protein>
    <recommendedName>
        <fullName evidence="3">Galactose oxidase</fullName>
    </recommendedName>
</protein>
<dbReference type="Pfam" id="PF24681">
    <property type="entry name" value="Kelch_KLHDC2_KLHL20_DRC7"/>
    <property type="match status" value="1"/>
</dbReference>
<evidence type="ECO:0000313" key="1">
    <source>
        <dbReference type="EMBL" id="QEM42106.1"/>
    </source>
</evidence>